<dbReference type="RefSeq" id="WP_241349552.1">
    <property type="nucleotide sequence ID" value="NZ_JAKZGP010000063.1"/>
</dbReference>
<protein>
    <submittedName>
        <fullName evidence="1">Uncharacterized protein</fullName>
    </submittedName>
</protein>
<organism evidence="1 2">
    <name type="scientific">Belliella filtrata</name>
    <dbReference type="NCBI Taxonomy" id="2923435"/>
    <lineage>
        <taxon>Bacteria</taxon>
        <taxon>Pseudomonadati</taxon>
        <taxon>Bacteroidota</taxon>
        <taxon>Cytophagia</taxon>
        <taxon>Cytophagales</taxon>
        <taxon>Cyclobacteriaceae</taxon>
        <taxon>Belliella</taxon>
    </lineage>
</organism>
<reference evidence="1" key="1">
    <citation type="submission" date="2022-03" db="EMBL/GenBank/DDBJ databases">
        <title>De novo assembled genomes of Belliella spp. (Cyclobacteriaceae) strains.</title>
        <authorList>
            <person name="Szabo A."/>
            <person name="Korponai K."/>
            <person name="Felfoldi T."/>
        </authorList>
    </citation>
    <scope>NUCLEOTIDE SEQUENCE</scope>
    <source>
        <strain evidence="1">DSM 111904</strain>
    </source>
</reference>
<sequence length="185" mass="21445">MNETHAIDLNIIGKEELFERIYSQKQLFIDLFTAIANEFPQSILKTIKSDSKGTKVSQGWNLNGTPYQVLDIFRNFDPLTGSNIRLLNWWGNGLYVVFHVGVQHWLNLKVEYLERLKFFHVGFGSGVFDYKDHFSKDTALTSDSIQACIKGKQNFVIYRAIQWNSIDQIKNDCIETIQTLLDLYN</sequence>
<proteinExistence type="predicted"/>
<evidence type="ECO:0000313" key="1">
    <source>
        <dbReference type="EMBL" id="MCH7411200.1"/>
    </source>
</evidence>
<evidence type="ECO:0000313" key="2">
    <source>
        <dbReference type="Proteomes" id="UP001165489"/>
    </source>
</evidence>
<accession>A0ABS9V463</accession>
<keyword evidence="2" id="KW-1185">Reference proteome</keyword>
<gene>
    <name evidence="1" type="ORF">MM239_17520</name>
</gene>
<comment type="caution">
    <text evidence="1">The sequence shown here is derived from an EMBL/GenBank/DDBJ whole genome shotgun (WGS) entry which is preliminary data.</text>
</comment>
<dbReference type="EMBL" id="JAKZGP010000063">
    <property type="protein sequence ID" value="MCH7411200.1"/>
    <property type="molecule type" value="Genomic_DNA"/>
</dbReference>
<name>A0ABS9V463_9BACT</name>
<dbReference type="Proteomes" id="UP001165489">
    <property type="component" value="Unassembled WGS sequence"/>
</dbReference>